<dbReference type="OMA" id="EWIVIVT"/>
<dbReference type="InterPro" id="IPR039928">
    <property type="entry name" value="LNK"/>
</dbReference>
<name>A0A7N0V2Y9_KALFE</name>
<feature type="region of interest" description="Disordered" evidence="1">
    <location>
        <begin position="327"/>
        <end position="353"/>
    </location>
</feature>
<organism evidence="2 3">
    <name type="scientific">Kalanchoe fedtschenkoi</name>
    <name type="common">Lavender scallops</name>
    <name type="synonym">South American air plant</name>
    <dbReference type="NCBI Taxonomy" id="63787"/>
    <lineage>
        <taxon>Eukaryota</taxon>
        <taxon>Viridiplantae</taxon>
        <taxon>Streptophyta</taxon>
        <taxon>Embryophyta</taxon>
        <taxon>Tracheophyta</taxon>
        <taxon>Spermatophyta</taxon>
        <taxon>Magnoliopsida</taxon>
        <taxon>eudicotyledons</taxon>
        <taxon>Gunneridae</taxon>
        <taxon>Pentapetalae</taxon>
        <taxon>Saxifragales</taxon>
        <taxon>Crassulaceae</taxon>
        <taxon>Kalanchoe</taxon>
    </lineage>
</organism>
<feature type="compositionally biased region" description="Polar residues" evidence="1">
    <location>
        <begin position="341"/>
        <end position="352"/>
    </location>
</feature>
<dbReference type="Proteomes" id="UP000594263">
    <property type="component" value="Unplaced"/>
</dbReference>
<dbReference type="EnsemblPlants" id="Kaladp0099s0129.1.v1.1">
    <property type="protein sequence ID" value="Kaladp0099s0129.1.v1.1"/>
    <property type="gene ID" value="Kaladp0099s0129.v1.1"/>
</dbReference>
<reference evidence="2" key="1">
    <citation type="submission" date="2021-01" db="UniProtKB">
        <authorList>
            <consortium name="EnsemblPlants"/>
        </authorList>
    </citation>
    <scope>IDENTIFICATION</scope>
</reference>
<feature type="region of interest" description="Disordered" evidence="1">
    <location>
        <begin position="639"/>
        <end position="665"/>
    </location>
</feature>
<evidence type="ECO:0000313" key="2">
    <source>
        <dbReference type="EnsemblPlants" id="Kaladp0099s0129.1.v1.1"/>
    </source>
</evidence>
<feature type="compositionally biased region" description="Basic and acidic residues" evidence="1">
    <location>
        <begin position="89"/>
        <end position="104"/>
    </location>
</feature>
<feature type="region of interest" description="Disordered" evidence="1">
    <location>
        <begin position="85"/>
        <end position="104"/>
    </location>
</feature>
<dbReference type="PANTHER" id="PTHR33334:SF5">
    <property type="entry name" value="PROTEIN LNK2"/>
    <property type="match status" value="1"/>
</dbReference>
<evidence type="ECO:0000256" key="1">
    <source>
        <dbReference type="SAM" id="MobiDB-lite"/>
    </source>
</evidence>
<evidence type="ECO:0000313" key="3">
    <source>
        <dbReference type="Proteomes" id="UP000594263"/>
    </source>
</evidence>
<proteinExistence type="predicted"/>
<sequence length="665" mass="73803">MLDWEDEELASILWGKIPETEDHIVPYPEGNEGSQSASPHKELNKEPSSHDLEIKRAPDKTSFCGWGNENNSVFNSNTEKSVSCLGTEPWKDPHSSTDLKSDHDSVGTNLAGIAGTTLNLPSSGAGATRLDQDSETSLNQLEKQENGDFVDYSWADIGSFDDLDKIFSTDDPIFGHAGLGSVDELWSSQKDAGNNLENFFPSPVESLTSPPESFENLPENNKTRTGYAHHNNKLISDHGNLRDFMSCDYPDVDILCNGGKTELKLNETRGDWMEKGSMLSSPILSSSTLNKVSNKVNMQKKMKNRKILDQKIKGKSLLCSYRSQYPPGNQSQQFGKPEATSMMQSDPFSEPTQLRHGAVQCGSNQFSVPLNCENIYNQYPSMPTLPQFHCSPGNHQQRFPGYVVSHCSSLLKTSHAPLKPLFMTPQEKIDKLRRRQQMQAMLAIKKQQQELNHQASDKEIANKITKAVNDFPVEDSALSQLQDIISKLDIQVRLCIRDSLFRLATSAAQRHYPIDTASANSNAQDEDNNLAKDNISNHNRSVLMVDAETQTNPIDRTVAHLLFHRPFDVTAKHSETPKLSVSAQPLPDSKTDSLVGIGTECSKDSAGPKQSLPRKKFESSFLVTEPQLGKELLDRSCMDISKNASNNEPQHNGALDPPTPRIKIL</sequence>
<dbReference type="GO" id="GO:0007623">
    <property type="term" value="P:circadian rhythm"/>
    <property type="evidence" value="ECO:0007669"/>
    <property type="project" value="InterPro"/>
</dbReference>
<dbReference type="Gramene" id="Kaladp0099s0129.1.v1.1">
    <property type="protein sequence ID" value="Kaladp0099s0129.1.v1.1"/>
    <property type="gene ID" value="Kaladp0099s0129.v1.1"/>
</dbReference>
<feature type="compositionally biased region" description="Basic and acidic residues" evidence="1">
    <location>
        <begin position="39"/>
        <end position="53"/>
    </location>
</feature>
<feature type="region of interest" description="Disordered" evidence="1">
    <location>
        <begin position="20"/>
        <end position="53"/>
    </location>
</feature>
<dbReference type="GO" id="GO:0006355">
    <property type="term" value="P:regulation of DNA-templated transcription"/>
    <property type="evidence" value="ECO:0007669"/>
    <property type="project" value="InterPro"/>
</dbReference>
<dbReference type="PANTHER" id="PTHR33334">
    <property type="entry name" value="PROTEIN LNK1"/>
    <property type="match status" value="1"/>
</dbReference>
<protein>
    <recommendedName>
        <fullName evidence="4">Protein LNK2</fullName>
    </recommendedName>
</protein>
<keyword evidence="3" id="KW-1185">Reference proteome</keyword>
<evidence type="ECO:0008006" key="4">
    <source>
        <dbReference type="Google" id="ProtNLM"/>
    </source>
</evidence>
<dbReference type="AlphaFoldDB" id="A0A7N0V2Y9"/>
<accession>A0A7N0V2Y9</accession>